<dbReference type="EMBL" id="LT629791">
    <property type="protein sequence ID" value="SDU81411.1"/>
    <property type="molecule type" value="Genomic_DNA"/>
</dbReference>
<dbReference type="OrthoDB" id="597632at2"/>
<dbReference type="RefSeq" id="WP_052762446.1">
    <property type="nucleotide sequence ID" value="NZ_KQ061228.1"/>
</dbReference>
<dbReference type="Proteomes" id="UP000182977">
    <property type="component" value="Chromosome I"/>
</dbReference>
<reference evidence="3" key="1">
    <citation type="submission" date="2016-10" db="EMBL/GenBank/DDBJ databases">
        <authorList>
            <person name="Varghese N."/>
            <person name="Submissions S."/>
        </authorList>
    </citation>
    <scope>NUCLEOTIDE SEQUENCE [LARGE SCALE GENOMIC DNA]</scope>
    <source>
        <strain evidence="3">DSM 45079</strain>
    </source>
</reference>
<evidence type="ECO:0000256" key="1">
    <source>
        <dbReference type="SAM" id="SignalP"/>
    </source>
</evidence>
<keyword evidence="1" id="KW-0732">Signal</keyword>
<dbReference type="Pfam" id="PF03640">
    <property type="entry name" value="Lipoprotein_15"/>
    <property type="match status" value="1"/>
</dbReference>
<evidence type="ECO:0000313" key="2">
    <source>
        <dbReference type="EMBL" id="SDU81411.1"/>
    </source>
</evidence>
<feature type="chain" id="PRO_5039012763" description="Lipoprotein with Yx(FWY)xxD motif" evidence="1">
    <location>
        <begin position="30"/>
        <end position="177"/>
    </location>
</feature>
<keyword evidence="3" id="KW-1185">Reference proteome</keyword>
<sequence length="177" mass="18309">MNTSFHTGSRRARLIGVAAVALLALSACGSESSSDSGGDDTQTVDGIVGTREIPDFATVLTDADGNTLYTTDAEADGTILCVDGCVDFWPPLEMTASEVPSGVDGVDGEFGVIARPDGSDQLTLDGRPLYTFADDSGPGSFVGDGFEDDFQGTHFVWHAVTTDGSTSDSDQGGGYTY</sequence>
<proteinExistence type="predicted"/>
<evidence type="ECO:0000313" key="3">
    <source>
        <dbReference type="Proteomes" id="UP000182977"/>
    </source>
</evidence>
<dbReference type="InterPro" id="IPR005297">
    <property type="entry name" value="Lipoprotein_repeat"/>
</dbReference>
<gene>
    <name evidence="2" type="ORF">SAMN04488563_6317</name>
</gene>
<feature type="signal peptide" evidence="1">
    <location>
        <begin position="1"/>
        <end position="29"/>
    </location>
</feature>
<dbReference type="PANTHER" id="PTHR39335:SF1">
    <property type="entry name" value="BLL4220 PROTEIN"/>
    <property type="match status" value="1"/>
</dbReference>
<organism evidence="2 3">
    <name type="scientific">Jiangella alkaliphila</name>
    <dbReference type="NCBI Taxonomy" id="419479"/>
    <lineage>
        <taxon>Bacteria</taxon>
        <taxon>Bacillati</taxon>
        <taxon>Actinomycetota</taxon>
        <taxon>Actinomycetes</taxon>
        <taxon>Jiangellales</taxon>
        <taxon>Jiangellaceae</taxon>
        <taxon>Jiangella</taxon>
    </lineage>
</organism>
<dbReference type="PANTHER" id="PTHR39335">
    <property type="entry name" value="BLL4220 PROTEIN"/>
    <property type="match status" value="1"/>
</dbReference>
<dbReference type="STRING" id="419479.SAMN04488563_6317"/>
<name>A0A1H2LLD5_9ACTN</name>
<dbReference type="AlphaFoldDB" id="A0A1H2LLD5"/>
<accession>A0A1H2LLD5</accession>
<protein>
    <recommendedName>
        <fullName evidence="4">Lipoprotein with Yx(FWY)xxD motif</fullName>
    </recommendedName>
</protein>
<evidence type="ECO:0008006" key="4">
    <source>
        <dbReference type="Google" id="ProtNLM"/>
    </source>
</evidence>
<dbReference type="GO" id="GO:0043448">
    <property type="term" value="P:alkane catabolic process"/>
    <property type="evidence" value="ECO:0007669"/>
    <property type="project" value="TreeGrafter"/>
</dbReference>